<dbReference type="Proteomes" id="UP000008953">
    <property type="component" value="Chromosome"/>
</dbReference>
<evidence type="ECO:0000313" key="2">
    <source>
        <dbReference type="Proteomes" id="UP000008953"/>
    </source>
</evidence>
<dbReference type="AlphaFoldDB" id="D4KUK9"/>
<reference evidence="1 2" key="1">
    <citation type="submission" date="2010-03" db="EMBL/GenBank/DDBJ databases">
        <title>The genome sequence of Roseburia intestinalis XB6B4.</title>
        <authorList>
            <consortium name="metaHIT consortium -- http://www.metahit.eu/"/>
            <person name="Pajon A."/>
            <person name="Turner K."/>
            <person name="Parkhill J."/>
            <person name="Bernalier A."/>
        </authorList>
    </citation>
    <scope>NUCLEOTIDE SEQUENCE [LARGE SCALE GENOMIC DNA]</scope>
    <source>
        <strain evidence="1 2">XB6B4</strain>
    </source>
</reference>
<gene>
    <name evidence="1" type="ORF">RO1_02450</name>
</gene>
<dbReference type="EMBL" id="FP929050">
    <property type="protein sequence ID" value="CBL11049.1"/>
    <property type="molecule type" value="Genomic_DNA"/>
</dbReference>
<name>D4KUK9_9FIRM</name>
<dbReference type="KEGG" id="rix:RO1_02450"/>
<protein>
    <submittedName>
        <fullName evidence="1">Uncharacterized protein</fullName>
    </submittedName>
</protein>
<reference evidence="1 2" key="2">
    <citation type="submission" date="2010-03" db="EMBL/GenBank/DDBJ databases">
        <authorList>
            <person name="Pajon A."/>
        </authorList>
    </citation>
    <scope>NUCLEOTIDE SEQUENCE [LARGE SCALE GENOMIC DNA]</scope>
    <source>
        <strain evidence="1 2">XB6B4</strain>
    </source>
</reference>
<dbReference type="HOGENOM" id="CLU_3383584_0_0_9"/>
<evidence type="ECO:0000313" key="1">
    <source>
        <dbReference type="EMBL" id="CBL11049.1"/>
    </source>
</evidence>
<sequence>MKKFTHFENKRGGYMKKWAKYMNAEKNNPKHKQ</sequence>
<accession>D4KUK9</accession>
<proteinExistence type="predicted"/>
<organism evidence="1 2">
    <name type="scientific">Roseburia intestinalis XB6B4</name>
    <dbReference type="NCBI Taxonomy" id="718255"/>
    <lineage>
        <taxon>Bacteria</taxon>
        <taxon>Bacillati</taxon>
        <taxon>Bacillota</taxon>
        <taxon>Clostridia</taxon>
        <taxon>Lachnospirales</taxon>
        <taxon>Lachnospiraceae</taxon>
        <taxon>Roseburia</taxon>
    </lineage>
</organism>